<evidence type="ECO:0000259" key="2">
    <source>
        <dbReference type="Pfam" id="PF13799"/>
    </source>
</evidence>
<comment type="caution">
    <text evidence="3">The sequence shown here is derived from an EMBL/GenBank/DDBJ whole genome shotgun (WGS) entry which is preliminary data.</text>
</comment>
<dbReference type="Pfam" id="PF13799">
    <property type="entry name" value="DUF4183"/>
    <property type="match status" value="1"/>
</dbReference>
<evidence type="ECO:0000256" key="1">
    <source>
        <dbReference type="SAM" id="MobiDB-lite"/>
    </source>
</evidence>
<accession>A0ABQ1ZNB3</accession>
<dbReference type="InterPro" id="IPR008160">
    <property type="entry name" value="Collagen"/>
</dbReference>
<evidence type="ECO:0000313" key="3">
    <source>
        <dbReference type="EMBL" id="GGH72370.1"/>
    </source>
</evidence>
<evidence type="ECO:0000313" key="4">
    <source>
        <dbReference type="Proteomes" id="UP000652153"/>
    </source>
</evidence>
<dbReference type="PANTHER" id="PTHR24637:SF421">
    <property type="entry name" value="CUTICLE COLLAGEN DPY-2"/>
    <property type="match status" value="1"/>
</dbReference>
<gene>
    <name evidence="3" type="ORF">GCM10008014_58670</name>
</gene>
<feature type="region of interest" description="Disordered" evidence="1">
    <location>
        <begin position="1"/>
        <end position="79"/>
    </location>
</feature>
<dbReference type="Proteomes" id="UP000652153">
    <property type="component" value="Unassembled WGS sequence"/>
</dbReference>
<name>A0ABQ1ZNB3_9BACL</name>
<dbReference type="EMBL" id="BMFU01000023">
    <property type="protein sequence ID" value="GGH72370.1"/>
    <property type="molecule type" value="Genomic_DNA"/>
</dbReference>
<dbReference type="InterPro" id="IPR025237">
    <property type="entry name" value="DUF4183"/>
</dbReference>
<protein>
    <recommendedName>
        <fullName evidence="2">DUF4183 domain-containing protein</fullName>
    </recommendedName>
</protein>
<feature type="domain" description="DUF4183" evidence="2">
    <location>
        <begin position="101"/>
        <end position="169"/>
    </location>
</feature>
<keyword evidence="4" id="KW-1185">Reference proteome</keyword>
<feature type="compositionally biased region" description="Low complexity" evidence="1">
    <location>
        <begin position="1"/>
        <end position="22"/>
    </location>
</feature>
<dbReference type="PANTHER" id="PTHR24637">
    <property type="entry name" value="COLLAGEN"/>
    <property type="match status" value="1"/>
</dbReference>
<feature type="compositionally biased region" description="Low complexity" evidence="1">
    <location>
        <begin position="31"/>
        <end position="79"/>
    </location>
</feature>
<dbReference type="Pfam" id="PF01391">
    <property type="entry name" value="Collagen"/>
    <property type="match status" value="1"/>
</dbReference>
<proteinExistence type="predicted"/>
<reference evidence="4" key="1">
    <citation type="journal article" date="2019" name="Int. J. Syst. Evol. Microbiol.">
        <title>The Global Catalogue of Microorganisms (GCM) 10K type strain sequencing project: providing services to taxonomists for standard genome sequencing and annotation.</title>
        <authorList>
            <consortium name="The Broad Institute Genomics Platform"/>
            <consortium name="The Broad Institute Genome Sequencing Center for Infectious Disease"/>
            <person name="Wu L."/>
            <person name="Ma J."/>
        </authorList>
    </citation>
    <scope>NUCLEOTIDE SEQUENCE [LARGE SCALE GENOMIC DNA]</scope>
    <source>
        <strain evidence="4">CGMCC 1.12770</strain>
    </source>
</reference>
<sequence>MGPQGVPGEQGVVGAQGPAGPQGERGEAGSPGEQGPVGPQGVPGEQGVAGAQGPAGPQGETGPTGPQGEQGPPGTVTGVQVVPATGRYFYFPEVNLDLTSSVTIPAGDFVDDDNGSVTEFAGISTTSYYNLYINGILQPGGSYTLTATSLFLPPQSGVLLAGTPIIVEIVQLTAIIINS</sequence>
<organism evidence="3 4">
    <name type="scientific">Paenibacillus silvae</name>
    <dbReference type="NCBI Taxonomy" id="1325358"/>
    <lineage>
        <taxon>Bacteria</taxon>
        <taxon>Bacillati</taxon>
        <taxon>Bacillota</taxon>
        <taxon>Bacilli</taxon>
        <taxon>Bacillales</taxon>
        <taxon>Paenibacillaceae</taxon>
        <taxon>Paenibacillus</taxon>
    </lineage>
</organism>